<dbReference type="EMBL" id="PFQB01000009">
    <property type="protein sequence ID" value="PJA15758.1"/>
    <property type="molecule type" value="Genomic_DNA"/>
</dbReference>
<evidence type="ECO:0000259" key="7">
    <source>
        <dbReference type="Pfam" id="PF00588"/>
    </source>
</evidence>
<keyword evidence="5" id="KW-0819">tRNA processing</keyword>
<evidence type="ECO:0000256" key="2">
    <source>
        <dbReference type="ARBA" id="ARBA00022603"/>
    </source>
</evidence>
<dbReference type="Gene3D" id="3.40.1280.10">
    <property type="match status" value="1"/>
</dbReference>
<evidence type="ECO:0000256" key="1">
    <source>
        <dbReference type="ARBA" id="ARBA00022555"/>
    </source>
</evidence>
<dbReference type="GO" id="GO:0008173">
    <property type="term" value="F:RNA methyltransferase activity"/>
    <property type="evidence" value="ECO:0007669"/>
    <property type="project" value="InterPro"/>
</dbReference>
<evidence type="ECO:0000313" key="8">
    <source>
        <dbReference type="EMBL" id="PJA15758.1"/>
    </source>
</evidence>
<dbReference type="AlphaFoldDB" id="A0A2M7W361"/>
<keyword evidence="4" id="KW-0949">S-adenosyl-L-methionine</keyword>
<reference evidence="9" key="1">
    <citation type="submission" date="2017-09" db="EMBL/GenBank/DDBJ databases">
        <title>Depth-based differentiation of microbial function through sediment-hosted aquifers and enrichment of novel symbionts in the deep terrestrial subsurface.</title>
        <authorList>
            <person name="Probst A.J."/>
            <person name="Ladd B."/>
            <person name="Jarett J.K."/>
            <person name="Geller-Mcgrath D.E."/>
            <person name="Sieber C.M.K."/>
            <person name="Emerson J.B."/>
            <person name="Anantharaman K."/>
            <person name="Thomas B.C."/>
            <person name="Malmstrom R."/>
            <person name="Stieglmeier M."/>
            <person name="Klingl A."/>
            <person name="Woyke T."/>
            <person name="Ryan C.M."/>
            <person name="Banfield J.F."/>
        </authorList>
    </citation>
    <scope>NUCLEOTIDE SEQUENCE [LARGE SCALE GENOMIC DNA]</scope>
</reference>
<dbReference type="InterPro" id="IPR033671">
    <property type="entry name" value="TrmH"/>
</dbReference>
<evidence type="ECO:0000256" key="4">
    <source>
        <dbReference type="ARBA" id="ARBA00022691"/>
    </source>
</evidence>
<evidence type="ECO:0000256" key="5">
    <source>
        <dbReference type="ARBA" id="ARBA00022694"/>
    </source>
</evidence>
<evidence type="ECO:0000313" key="9">
    <source>
        <dbReference type="Proteomes" id="UP000228952"/>
    </source>
</evidence>
<dbReference type="InterPro" id="IPR029028">
    <property type="entry name" value="Alpha/beta_knot_MTases"/>
</dbReference>
<dbReference type="PANTHER" id="PTHR43453">
    <property type="entry name" value="RRNA METHYLASE-LIKE"/>
    <property type="match status" value="1"/>
</dbReference>
<keyword evidence="6" id="KW-0694">RNA-binding</keyword>
<keyword evidence="3" id="KW-0808">Transferase</keyword>
<accession>A0A2M7W361</accession>
<evidence type="ECO:0000256" key="3">
    <source>
        <dbReference type="ARBA" id="ARBA00022679"/>
    </source>
</evidence>
<dbReference type="InterPro" id="IPR001537">
    <property type="entry name" value="SpoU_MeTrfase"/>
</dbReference>
<proteinExistence type="predicted"/>
<dbReference type="GO" id="GO:0002938">
    <property type="term" value="P:tRNA guanine ribose methylation"/>
    <property type="evidence" value="ECO:0007669"/>
    <property type="project" value="TreeGrafter"/>
</dbReference>
<sequence>MQQIMLQGFLCYLKQRKDCAYCPRRYIARYLQLGALHVYSLNMIKKLSPKAVKKANKEFKQTRSIIIVAENISYARNVASLFRIADALHAKKLILTGESHHPPFGKDLAKVSRSKEKSVLWEYSKDTESSITALKKEGYQIIAIEQCEESVLYTEQTYAEKVAFLIGSEMFGLAKKSAALADTAVVIPMYGKGGSINVHVALAIVAFHASLT</sequence>
<dbReference type="GO" id="GO:0000049">
    <property type="term" value="F:tRNA binding"/>
    <property type="evidence" value="ECO:0007669"/>
    <property type="project" value="UniProtKB-KW"/>
</dbReference>
<dbReference type="SUPFAM" id="SSF75217">
    <property type="entry name" value="alpha/beta knot"/>
    <property type="match status" value="1"/>
</dbReference>
<organism evidence="8 9">
    <name type="scientific">Candidatus Dojkabacteria bacterium CG_4_10_14_0_2_um_filter_Dojkabacteria_WS6_41_15</name>
    <dbReference type="NCBI Taxonomy" id="2014249"/>
    <lineage>
        <taxon>Bacteria</taxon>
        <taxon>Candidatus Dojkabacteria</taxon>
    </lineage>
</organism>
<feature type="domain" description="tRNA/rRNA methyltransferase SpoU type" evidence="7">
    <location>
        <begin position="65"/>
        <end position="206"/>
    </location>
</feature>
<dbReference type="Proteomes" id="UP000228952">
    <property type="component" value="Unassembled WGS sequence"/>
</dbReference>
<keyword evidence="2" id="KW-0489">Methyltransferase</keyword>
<dbReference type="Pfam" id="PF00588">
    <property type="entry name" value="SpoU_methylase"/>
    <property type="match status" value="1"/>
</dbReference>
<comment type="caution">
    <text evidence="8">The sequence shown here is derived from an EMBL/GenBank/DDBJ whole genome shotgun (WGS) entry which is preliminary data.</text>
</comment>
<dbReference type="InterPro" id="IPR029026">
    <property type="entry name" value="tRNA_m1G_MTases_N"/>
</dbReference>
<protein>
    <recommendedName>
        <fullName evidence="7">tRNA/rRNA methyltransferase SpoU type domain-containing protein</fullName>
    </recommendedName>
</protein>
<name>A0A2M7W361_9BACT</name>
<gene>
    <name evidence="8" type="ORF">COX64_00380</name>
</gene>
<evidence type="ECO:0000256" key="6">
    <source>
        <dbReference type="ARBA" id="ARBA00022884"/>
    </source>
</evidence>
<keyword evidence="1" id="KW-0820">tRNA-binding</keyword>
<dbReference type="PANTHER" id="PTHR43453:SF1">
    <property type="entry name" value="TRNA_RRNA METHYLTRANSFERASE SPOU TYPE DOMAIN-CONTAINING PROTEIN"/>
    <property type="match status" value="1"/>
</dbReference>